<keyword evidence="1" id="KW-0732">Signal</keyword>
<dbReference type="Gene3D" id="1.25.40.10">
    <property type="entry name" value="Tetratricopeptide repeat domain"/>
    <property type="match status" value="1"/>
</dbReference>
<evidence type="ECO:0000256" key="1">
    <source>
        <dbReference type="SAM" id="SignalP"/>
    </source>
</evidence>
<dbReference type="PROSITE" id="PS51257">
    <property type="entry name" value="PROKAR_LIPOPROTEIN"/>
    <property type="match status" value="1"/>
</dbReference>
<dbReference type="AlphaFoldDB" id="A0A4R2HZR8"/>
<dbReference type="SUPFAM" id="SSF48452">
    <property type="entry name" value="TPR-like"/>
    <property type="match status" value="1"/>
</dbReference>
<gene>
    <name evidence="2" type="ORF">EV148_11024</name>
</gene>
<organism evidence="2 3">
    <name type="scientific">Dokdonella fugitiva</name>
    <dbReference type="NCBI Taxonomy" id="328517"/>
    <lineage>
        <taxon>Bacteria</taxon>
        <taxon>Pseudomonadati</taxon>
        <taxon>Pseudomonadota</taxon>
        <taxon>Gammaproteobacteria</taxon>
        <taxon>Lysobacterales</taxon>
        <taxon>Rhodanobacteraceae</taxon>
        <taxon>Dokdonella</taxon>
    </lineage>
</organism>
<dbReference type="OrthoDB" id="5957580at2"/>
<dbReference type="RefSeq" id="WP_131999764.1">
    <property type="nucleotide sequence ID" value="NZ_JACGXM010000008.1"/>
</dbReference>
<sequence length="171" mass="18234">MKSHRLVPATLTLVLAACAQPGPPPPPPPPPVDTAAALRAIRAAGDGLDSAVQVQPLRDAAIEGFMKRAHEAEARQDYAAAASAADDALKLAPDAPDLLQYRAEIDIALAQWSEAERLALRSHQLGPKSGSLCARNWQTVVEARTALGDAPTVEAARERLKECRIKPLLRM</sequence>
<dbReference type="EMBL" id="SLWQ01000010">
    <property type="protein sequence ID" value="TCO37213.1"/>
    <property type="molecule type" value="Genomic_DNA"/>
</dbReference>
<evidence type="ECO:0000313" key="2">
    <source>
        <dbReference type="EMBL" id="TCO37213.1"/>
    </source>
</evidence>
<reference evidence="2 3" key="1">
    <citation type="journal article" date="2015" name="Stand. Genomic Sci.">
        <title>Genomic Encyclopedia of Bacterial and Archaeal Type Strains, Phase III: the genomes of soil and plant-associated and newly described type strains.</title>
        <authorList>
            <person name="Whitman W.B."/>
            <person name="Woyke T."/>
            <person name="Klenk H.P."/>
            <person name="Zhou Y."/>
            <person name="Lilburn T.G."/>
            <person name="Beck B.J."/>
            <person name="De Vos P."/>
            <person name="Vandamme P."/>
            <person name="Eisen J.A."/>
            <person name="Garrity G."/>
            <person name="Hugenholtz P."/>
            <person name="Kyrpides N.C."/>
        </authorList>
    </citation>
    <scope>NUCLEOTIDE SEQUENCE [LARGE SCALE GENOMIC DNA]</scope>
    <source>
        <strain evidence="2 3">A3</strain>
    </source>
</reference>
<dbReference type="Proteomes" id="UP000294862">
    <property type="component" value="Unassembled WGS sequence"/>
</dbReference>
<evidence type="ECO:0000313" key="3">
    <source>
        <dbReference type="Proteomes" id="UP000294862"/>
    </source>
</evidence>
<protein>
    <recommendedName>
        <fullName evidence="4">Tetratricopeptide repeat protein</fullName>
    </recommendedName>
</protein>
<keyword evidence="3" id="KW-1185">Reference proteome</keyword>
<proteinExistence type="predicted"/>
<evidence type="ECO:0008006" key="4">
    <source>
        <dbReference type="Google" id="ProtNLM"/>
    </source>
</evidence>
<comment type="caution">
    <text evidence="2">The sequence shown here is derived from an EMBL/GenBank/DDBJ whole genome shotgun (WGS) entry which is preliminary data.</text>
</comment>
<feature type="chain" id="PRO_5020225235" description="Tetratricopeptide repeat protein" evidence="1">
    <location>
        <begin position="20"/>
        <end position="171"/>
    </location>
</feature>
<dbReference type="InterPro" id="IPR011990">
    <property type="entry name" value="TPR-like_helical_dom_sf"/>
</dbReference>
<name>A0A4R2HZR8_9GAMM</name>
<accession>A0A4R2HZR8</accession>
<feature type="signal peptide" evidence="1">
    <location>
        <begin position="1"/>
        <end position="19"/>
    </location>
</feature>